<dbReference type="EMBL" id="JAQHRD010000001">
    <property type="protein sequence ID" value="KAJ6445766.1"/>
    <property type="molecule type" value="Genomic_DNA"/>
</dbReference>
<organism evidence="2 3">
    <name type="scientific">Purpureocillium lavendulum</name>
    <dbReference type="NCBI Taxonomy" id="1247861"/>
    <lineage>
        <taxon>Eukaryota</taxon>
        <taxon>Fungi</taxon>
        <taxon>Dikarya</taxon>
        <taxon>Ascomycota</taxon>
        <taxon>Pezizomycotina</taxon>
        <taxon>Sordariomycetes</taxon>
        <taxon>Hypocreomycetidae</taxon>
        <taxon>Hypocreales</taxon>
        <taxon>Ophiocordycipitaceae</taxon>
        <taxon>Purpureocillium</taxon>
    </lineage>
</organism>
<keyword evidence="3" id="KW-1185">Reference proteome</keyword>
<evidence type="ECO:0000313" key="2">
    <source>
        <dbReference type="EMBL" id="KAJ6445766.1"/>
    </source>
</evidence>
<protein>
    <submittedName>
        <fullName evidence="2">Uncharacterized protein</fullName>
    </submittedName>
</protein>
<comment type="caution">
    <text evidence="2">The sequence shown here is derived from an EMBL/GenBank/DDBJ whole genome shotgun (WGS) entry which is preliminary data.</text>
</comment>
<evidence type="ECO:0000256" key="1">
    <source>
        <dbReference type="SAM" id="MobiDB-lite"/>
    </source>
</evidence>
<accession>A0AB34G5D7</accession>
<feature type="region of interest" description="Disordered" evidence="1">
    <location>
        <begin position="61"/>
        <end position="91"/>
    </location>
</feature>
<name>A0AB34G5D7_9HYPO</name>
<dbReference type="Proteomes" id="UP001163105">
    <property type="component" value="Unassembled WGS sequence"/>
</dbReference>
<reference evidence="2" key="1">
    <citation type="submission" date="2023-01" db="EMBL/GenBank/DDBJ databases">
        <title>The growth and conidiation of Purpureocillium lavendulum are regulated by nitrogen source and histone H3K14 acetylation.</title>
        <authorList>
            <person name="Tang P."/>
            <person name="Han J."/>
            <person name="Zhang C."/>
            <person name="Tang P."/>
            <person name="Qi F."/>
            <person name="Zhang K."/>
            <person name="Liang L."/>
        </authorList>
    </citation>
    <scope>NUCLEOTIDE SEQUENCE</scope>
    <source>
        <strain evidence="2">YMF1.00683</strain>
    </source>
</reference>
<sequence length="91" mass="9962">MAPARHPDACGAPRACAREQGTRAKNSLCPVDESSPHAWRAVAETAPPPISAAQARRRLEFRESSPAYPGASERLRSRTRQAMQIDDFFGD</sequence>
<evidence type="ECO:0000313" key="3">
    <source>
        <dbReference type="Proteomes" id="UP001163105"/>
    </source>
</evidence>
<proteinExistence type="predicted"/>
<dbReference type="AlphaFoldDB" id="A0AB34G5D7"/>
<gene>
    <name evidence="2" type="ORF">O9K51_00529</name>
</gene>